<dbReference type="Gene3D" id="2.60.120.200">
    <property type="match status" value="1"/>
</dbReference>
<dbReference type="InterPro" id="IPR013320">
    <property type="entry name" value="ConA-like_dom_sf"/>
</dbReference>
<accession>A0A1M6ZEQ1</accession>
<dbReference type="InterPro" id="IPR036966">
    <property type="entry name" value="CBM3_sf"/>
</dbReference>
<dbReference type="RefSeq" id="WP_143159520.1">
    <property type="nucleotide sequence ID" value="NZ_FRAW01000059.1"/>
</dbReference>
<sequence>GEYASLERPHRREGFAYVSDDSLLSVAYTVSEALAGRDSASVRVNFAFLHIPDTAAVDRVGDSLWLSEDSAHFRWTEMSGLRLSDGDYLVRATARDEASNRATFAAPKKLRIDRTAPRIESLVSRRLVYPDSVREFSAEIAVSESGDVDSNRTGMRCHYRVMGKTASGWMPVADSLLHSGKITFPIDSGAVGREKGKRYLETVCLDAAGNAGVRTDLFYVGSRYPEITFPKGSMVSGEMLAISGIAPPDGSKNEESVVYRLRYRAADAGEWRSAGMSVVAGNRSADSSHISRLSQSSSGVLGYLDRCALAETCLEGAYVIELGVRACDSCPWRTDSAEVYFLLGDSTASGNIVLNALRDSMTVGSDSLSVNVRLDGNIKGKSLVRLYAEDSRGVGIFDISSENIYASPFTGTPSDTTLQQGVWFYWQDSLWHLRWKGFAGTDEIRVRFDSESFGTTCEGPGGTTLERGCSVEFSSMDLGASAILSETLSGYPYFRPMDKADSAMSLSGNSGHVVFKSSGMFRIEGSQDSSFANRIPVFFGSATAAGFSQKFGSGAEYLNPLFLGWTVNPENERLHYVWDGKTSSGAYPAPGKITLYAEAVQTGSEDAFVILDTAFVNLKLPPLEIALADSLGDFVTLQGGIDTSTAALGKMNIEYGVLYRDAFVKIYVEAPDGTKKLLQDSVLCKANSSATAYSAAWDGTINGVAPVSGTYKVIIEANEVGTSVVKSATSHFNVRYASSLVNMETRPGDSSAPQLYIAEAFRDDDGKNRYIPVADYLVRAELGGKYLPKYIRDSLSFSATVFGSQKAIGYKPERFSLALKRHRERLDLVIVTKLDVATVFANCNGTGVHEDNKIRTYYFVRNADFYESNRNFSFNMHVNVDNIGSGRGLSEKRLHHLTVFAYLKNQVGSIENADALSKAPIDTNAVFAEWKKEFDLPLTTKKNLYDKKSSFYFYADAPIGCEASSIEVGENTQYKDCIKGPSDDKNNTENYNPNNRLFDVSLNPVEGKFYFEMSDVVNDCSFNDAERYKQILFNLSLTIPDSYWDADFGYDNLVNRTVRFDESNKTLYGETSGYLKILAERNLPGDSNYFDGTRWQKDHSYGKLTPFEMQRLRFYPANVLPGGGNTFLFADEDSSYIQPSYFDMKFYSAPSETDYFQVLALGTPVAGIDGCDYSPETNFDVAYGNPQPRCQVSHTSKTDAPEQIRTPLFAGGYVDFYVARNTVWSGVPDKVNVPYPAPISFAASTGDSLKFYAAGSKVHYYYGDYGDSTWLRAFTDTTGIIRNAINSPADYSDPANLETLGVIPGKIGGNLAIANLSLSNILSPENYRNGSFYIPLDTLGTLKSLLNAEGIRTDSFSVAVSTEKGVVEHSGDTLHVKAFDWNDAVLYRKTLDSLSKLPTLTDSTRLSLYSLYRYQSGIRQRDVADKNLYYGPANKAWTRNPWIKDVRVESSELQHLDSSVHSHFAIAGNRDSLDRTIFYHSNDSIARPAEFIELSSYLSGGKTYHLFYLKEGVFHSILDTAVEKSGFYRLKWFNANRLQGNTTFMLTWGGDGGSFYYSRYDLYVGTPVGPESQTTVSSLFGDLSVTFPKGSLRGDSSVTVRTADASDYPFDVFRNVPLTGPVMEVLPTMTFAGPDYPRVQMKISREEMERNRLTPQTLRLYKIDFDNKQFVPLENALYGYLKADGSPAASGADTTASCAVWDDPQCYGNDYSYILISAETRTFSVFAAMDSSVANIPEVGLEILPAVATARDRLVRVSGTTAFHLYADDDSLLDESNDGTPATSLFYKADSSGLWRVTLPERDTNYLFAVALDASGAERSTASAKALALTVPADFSCTVPADSLWLGLDNGYLAFETNCNQPGRGILSLYGGGLPVAEIHSEIPDTLIYDGKVSARKIPPGIYDSRFLGFSLLGSELQIAGPKIRTDSLRPEIDSMAVEESSQRLDRNFHLKARLSDTESGIAKVLLTAVFGGDTLSHRELETDSSGALEAEVHLTRETLASCVGCRLSLSLRAEDFGHNYSVRIFRSEKLYPYPASLALWYPAGEGSGKISGEMLGTGHDLQLNLFKPWLADFGLYFYHPGDNAAGIGKVDLGTSDAYSFEARIKRGYAQDSSWRRVLGFVGTSGLNISLEMRGGDLRLVENGVTYSVSGALPLPKSWSHIVVTVDSAQVRFYVDGELKKALAAKPLERELYGTFSIGKREKETFVGNIADIRMYAEALSAEEIEELATPVDKDGKEIHTVVLSARDMEVSEGLSPQFSCAVAGNRYYSAEENAFVSVPVSIPAAGSYGIILYARSVTANSATVKVGLSQSALRSGALQLAPVWEASAVGNLRLALSAGQHRLFLSLPAGLEIAGIALTDGEMLPPSNIAWGAGLGEPERKIESYVRFDGYPDASVIRPRLKLVNTSDETVRGFAIRYYFRGEDPAQVVADAYYPQSVIPPSVHGESAQTGFVEWNFGDTEILPGASPFYGEGPHFGIHNGDYSAWVPSDDPSFVENAATSFVKDWGIVVLDAEKNLVGGSCVEMEDSASVETKVRILAADARNDAQASEIHLKLENVGSIALKNYDVRYSFYSEGIAPIFDVYYLPPGISARMDSLGAGRYQVTLHGEASVGPGTFWSDVAKFALHLPGWQSAWDASDDPSHAGLTAQLLETSNVAVFDSLGNRIYGNEPEWPSPLSVVAETFPTADTTKASDNGEADTLARISRTEDGLLLELGISADVSLDLVNILGTPVQSLFNGKLSSGEHLISVDWSGVDMKTTYLALKINGSLKSASLLSLL</sequence>
<keyword evidence="1" id="KW-0430">Lectin</keyword>
<protein>
    <submittedName>
        <fullName evidence="1">Concanavalin A-like lectin/glucanases superfamily protein</fullName>
    </submittedName>
</protein>
<evidence type="ECO:0000313" key="1">
    <source>
        <dbReference type="EMBL" id="SHL28972.1"/>
    </source>
</evidence>
<dbReference type="Pfam" id="PF13385">
    <property type="entry name" value="Laminin_G_3"/>
    <property type="match status" value="1"/>
</dbReference>
<name>A0A1M6ZEQ1_9BACT</name>
<dbReference type="InterPro" id="IPR008965">
    <property type="entry name" value="CBM2/CBM3_carb-bd_dom_sf"/>
</dbReference>
<evidence type="ECO:0000313" key="2">
    <source>
        <dbReference type="Proteomes" id="UP000184275"/>
    </source>
</evidence>
<dbReference type="GO" id="GO:0005975">
    <property type="term" value="P:carbohydrate metabolic process"/>
    <property type="evidence" value="ECO:0007669"/>
    <property type="project" value="InterPro"/>
</dbReference>
<proteinExistence type="predicted"/>
<dbReference type="Gene3D" id="2.60.40.710">
    <property type="entry name" value="Endoglucanase-like"/>
    <property type="match status" value="2"/>
</dbReference>
<reference evidence="2" key="1">
    <citation type="submission" date="2016-11" db="EMBL/GenBank/DDBJ databases">
        <authorList>
            <person name="Varghese N."/>
            <person name="Submissions S."/>
        </authorList>
    </citation>
    <scope>NUCLEOTIDE SEQUENCE [LARGE SCALE GENOMIC DNA]</scope>
    <source>
        <strain evidence="2">UWOS</strain>
    </source>
</reference>
<dbReference type="Proteomes" id="UP000184275">
    <property type="component" value="Unassembled WGS sequence"/>
</dbReference>
<dbReference type="SUPFAM" id="SSF49899">
    <property type="entry name" value="Concanavalin A-like lectins/glucanases"/>
    <property type="match status" value="1"/>
</dbReference>
<organism evidence="1 2">
    <name type="scientific">Fibrobacter intestinalis</name>
    <dbReference type="NCBI Taxonomy" id="28122"/>
    <lineage>
        <taxon>Bacteria</taxon>
        <taxon>Pseudomonadati</taxon>
        <taxon>Fibrobacterota</taxon>
        <taxon>Fibrobacteria</taxon>
        <taxon>Fibrobacterales</taxon>
        <taxon>Fibrobacteraceae</taxon>
        <taxon>Fibrobacter</taxon>
    </lineage>
</organism>
<dbReference type="GO" id="GO:0030248">
    <property type="term" value="F:cellulose binding"/>
    <property type="evidence" value="ECO:0007669"/>
    <property type="project" value="InterPro"/>
</dbReference>
<keyword evidence="2" id="KW-1185">Reference proteome</keyword>
<dbReference type="SUPFAM" id="SSF49384">
    <property type="entry name" value="Carbohydrate-binding domain"/>
    <property type="match status" value="2"/>
</dbReference>
<feature type="non-terminal residue" evidence="1">
    <location>
        <position position="1"/>
    </location>
</feature>
<dbReference type="EMBL" id="FRAW01000059">
    <property type="protein sequence ID" value="SHL28972.1"/>
    <property type="molecule type" value="Genomic_DNA"/>
</dbReference>
<gene>
    <name evidence="1" type="ORF">SAMN05720469_1593</name>
</gene>